<comment type="caution">
    <text evidence="4">The sequence shown here is derived from an EMBL/GenBank/DDBJ whole genome shotgun (WGS) entry which is preliminary data.</text>
</comment>
<dbReference type="Gene3D" id="3.30.1120.10">
    <property type="match status" value="1"/>
</dbReference>
<evidence type="ECO:0000256" key="1">
    <source>
        <dbReference type="ARBA" id="ARBA00022723"/>
    </source>
</evidence>
<dbReference type="Gene3D" id="3.40.720.10">
    <property type="entry name" value="Alkaline Phosphatase, subunit A"/>
    <property type="match status" value="1"/>
</dbReference>
<dbReference type="PANTHER" id="PTHR45953:SF1">
    <property type="entry name" value="IDURONATE 2-SULFATASE"/>
    <property type="match status" value="1"/>
</dbReference>
<proteinExistence type="predicted"/>
<gene>
    <name evidence="4" type="ORF">SDC9_115187</name>
</gene>
<dbReference type="InterPro" id="IPR000917">
    <property type="entry name" value="Sulfatase_N"/>
</dbReference>
<keyword evidence="1" id="KW-0479">Metal-binding</keyword>
<dbReference type="GO" id="GO:0008484">
    <property type="term" value="F:sulfuric ester hydrolase activity"/>
    <property type="evidence" value="ECO:0007669"/>
    <property type="project" value="TreeGrafter"/>
</dbReference>
<dbReference type="GO" id="GO:0046872">
    <property type="term" value="F:metal ion binding"/>
    <property type="evidence" value="ECO:0007669"/>
    <property type="project" value="UniProtKB-KW"/>
</dbReference>
<keyword evidence="2" id="KW-0378">Hydrolase</keyword>
<dbReference type="GO" id="GO:0005737">
    <property type="term" value="C:cytoplasm"/>
    <property type="evidence" value="ECO:0007669"/>
    <property type="project" value="TreeGrafter"/>
</dbReference>
<protein>
    <recommendedName>
        <fullName evidence="3">Sulfatase N-terminal domain-containing protein</fullName>
    </recommendedName>
</protein>
<name>A0A645BSA3_9ZZZZ</name>
<organism evidence="4">
    <name type="scientific">bioreactor metagenome</name>
    <dbReference type="NCBI Taxonomy" id="1076179"/>
    <lineage>
        <taxon>unclassified sequences</taxon>
        <taxon>metagenomes</taxon>
        <taxon>ecological metagenomes</taxon>
    </lineage>
</organism>
<dbReference type="Pfam" id="PF00884">
    <property type="entry name" value="Sulfatase"/>
    <property type="match status" value="1"/>
</dbReference>
<dbReference type="SUPFAM" id="SSF53649">
    <property type="entry name" value="Alkaline phosphatase-like"/>
    <property type="match status" value="1"/>
</dbReference>
<evidence type="ECO:0000256" key="2">
    <source>
        <dbReference type="ARBA" id="ARBA00022801"/>
    </source>
</evidence>
<reference evidence="4" key="1">
    <citation type="submission" date="2019-08" db="EMBL/GenBank/DDBJ databases">
        <authorList>
            <person name="Kucharzyk K."/>
            <person name="Murdoch R.W."/>
            <person name="Higgins S."/>
            <person name="Loffler F."/>
        </authorList>
    </citation>
    <scope>NUCLEOTIDE SEQUENCE</scope>
</reference>
<evidence type="ECO:0000313" key="4">
    <source>
        <dbReference type="EMBL" id="MPM68256.1"/>
    </source>
</evidence>
<feature type="domain" description="Sulfatase N-terminal" evidence="3">
    <location>
        <begin position="8"/>
        <end position="143"/>
    </location>
</feature>
<dbReference type="EMBL" id="VSSQ01022158">
    <property type="protein sequence ID" value="MPM68256.1"/>
    <property type="molecule type" value="Genomic_DNA"/>
</dbReference>
<evidence type="ECO:0000259" key="3">
    <source>
        <dbReference type="Pfam" id="PF00884"/>
    </source>
</evidence>
<dbReference type="PANTHER" id="PTHR45953">
    <property type="entry name" value="IDURONATE 2-SULFATASE"/>
    <property type="match status" value="1"/>
</dbReference>
<dbReference type="AlphaFoldDB" id="A0A645BSA3"/>
<dbReference type="InterPro" id="IPR017850">
    <property type="entry name" value="Alkaline_phosphatase_core_sf"/>
</dbReference>
<accession>A0A645BSA3</accession>
<sequence>MFLSWGPPHNPYQTAPKKFREKFNDTSKIRLRGNVPKEYEVKAKRDIAGYYAHIEALDECLGILLESIKKEGLEENSVVIFTSDHGDMLYSHGLTDKQKPWDESILVPFLLRYPEKFGKDQRLIRTPFRSPDIMPSLLSLCGVKIPETVEGTSQASYWEKGTVSKDSVALITSYVPFHNWNYKKGGREYRGIRTPGYTYVRDLKGPWLLYNNQVDPLQMHNLVNQEGMEELQFHLEKLLQNELEKRNDAFLPGDKYMKMWNYDFDEN</sequence>